<evidence type="ECO:0000313" key="7">
    <source>
        <dbReference type="EMBL" id="SJM32331.1"/>
    </source>
</evidence>
<dbReference type="InterPro" id="IPR015890">
    <property type="entry name" value="Chorismate_C"/>
</dbReference>
<keyword evidence="3" id="KW-0028">Amino-acid biosynthesis</keyword>
<dbReference type="GO" id="GO:0004049">
    <property type="term" value="F:anthranilate synthase activity"/>
    <property type="evidence" value="ECO:0007669"/>
    <property type="project" value="UniProtKB-UniRule"/>
</dbReference>
<feature type="domain" description="Chorismate-utilising enzyme C-terminal" evidence="5">
    <location>
        <begin position="277"/>
        <end position="529"/>
    </location>
</feature>
<dbReference type="NCBIfam" id="TIGR01815">
    <property type="entry name" value="TrpE-clade3"/>
    <property type="match status" value="1"/>
</dbReference>
<protein>
    <recommendedName>
        <fullName evidence="2 3">Anthranilate synthase</fullName>
        <ecNumber evidence="2 3">4.1.3.27</ecNumber>
    </recommendedName>
</protein>
<dbReference type="Pfam" id="PF00117">
    <property type="entry name" value="GATase"/>
    <property type="match status" value="1"/>
</dbReference>
<dbReference type="InterPro" id="IPR006221">
    <property type="entry name" value="TrpG/PapA_dom"/>
</dbReference>
<feature type="domain" description="Anthranilate synthase component I N-terminal" evidence="6">
    <location>
        <begin position="135"/>
        <end position="234"/>
    </location>
</feature>
<reference evidence="8" key="1">
    <citation type="submission" date="2016-12" db="EMBL/GenBank/DDBJ databases">
        <authorList>
            <person name="Brunel B."/>
        </authorList>
    </citation>
    <scope>NUCLEOTIDE SEQUENCE [LARGE SCALE GENOMIC DNA]</scope>
</reference>
<organism evidence="7 8">
    <name type="scientific">Mesorhizobium delmotii</name>
    <dbReference type="NCBI Taxonomy" id="1631247"/>
    <lineage>
        <taxon>Bacteria</taxon>
        <taxon>Pseudomonadati</taxon>
        <taxon>Pseudomonadota</taxon>
        <taxon>Alphaproteobacteria</taxon>
        <taxon>Hyphomicrobiales</taxon>
        <taxon>Phyllobacteriaceae</taxon>
        <taxon>Mesorhizobium</taxon>
    </lineage>
</organism>
<name>A0A2P9AMI3_9HYPH</name>
<evidence type="ECO:0000313" key="8">
    <source>
        <dbReference type="Proteomes" id="UP000245698"/>
    </source>
</evidence>
<dbReference type="GO" id="GO:0000162">
    <property type="term" value="P:L-tryptophan biosynthetic process"/>
    <property type="evidence" value="ECO:0007669"/>
    <property type="project" value="UniProtKB-UniRule"/>
</dbReference>
<keyword evidence="1" id="KW-0315">Glutamine amidotransferase</keyword>
<dbReference type="UniPathway" id="UPA00035">
    <property type="reaction ID" value="UER00040"/>
</dbReference>
<dbReference type="InterPro" id="IPR029062">
    <property type="entry name" value="Class_I_gatase-like"/>
</dbReference>
<dbReference type="Pfam" id="PF04715">
    <property type="entry name" value="Anth_synt_I_N"/>
    <property type="match status" value="1"/>
</dbReference>
<dbReference type="Pfam" id="PF00425">
    <property type="entry name" value="Chorismate_bind"/>
    <property type="match status" value="1"/>
</dbReference>
<evidence type="ECO:0000256" key="3">
    <source>
        <dbReference type="PIRNR" id="PIRNR036934"/>
    </source>
</evidence>
<dbReference type="EC" id="4.1.3.27" evidence="2 3"/>
<dbReference type="SUPFAM" id="SSF52317">
    <property type="entry name" value="Class I glutamine amidotransferase-like"/>
    <property type="match status" value="1"/>
</dbReference>
<keyword evidence="3" id="KW-0822">Tryptophan biosynthesis</keyword>
<dbReference type="PANTHER" id="PTHR11236:SF9">
    <property type="entry name" value="ANTHRANILATE SYNTHASE COMPONENT 1"/>
    <property type="match status" value="1"/>
</dbReference>
<keyword evidence="3 7" id="KW-0456">Lyase</keyword>
<dbReference type="PRINTS" id="PR00096">
    <property type="entry name" value="GATASE"/>
</dbReference>
<dbReference type="PRINTS" id="PR00097">
    <property type="entry name" value="ANTSNTHASEII"/>
</dbReference>
<keyword evidence="8" id="KW-1185">Reference proteome</keyword>
<dbReference type="AlphaFoldDB" id="A0A2P9AMI3"/>
<dbReference type="Proteomes" id="UP000245698">
    <property type="component" value="Unassembled WGS sequence"/>
</dbReference>
<dbReference type="PRINTS" id="PR00099">
    <property type="entry name" value="CPSGATASE"/>
</dbReference>
<accession>A0A2P9AMI3</accession>
<evidence type="ECO:0000259" key="6">
    <source>
        <dbReference type="Pfam" id="PF04715"/>
    </source>
</evidence>
<dbReference type="PROSITE" id="PS51273">
    <property type="entry name" value="GATASE_TYPE_1"/>
    <property type="match status" value="1"/>
</dbReference>
<dbReference type="EMBL" id="FUIG01000035">
    <property type="protein sequence ID" value="SJM32331.1"/>
    <property type="molecule type" value="Genomic_DNA"/>
</dbReference>
<dbReference type="InterPro" id="IPR019999">
    <property type="entry name" value="Anth_synth_I-like"/>
</dbReference>
<dbReference type="SUPFAM" id="SSF56322">
    <property type="entry name" value="ADC synthase"/>
    <property type="match status" value="1"/>
</dbReference>
<gene>
    <name evidence="7" type="primary">trpE(G</name>
    <name evidence="7" type="ORF">BQ8482_280057</name>
</gene>
<dbReference type="PANTHER" id="PTHR11236">
    <property type="entry name" value="AMINOBENZOATE/ANTHRANILATE SYNTHASE"/>
    <property type="match status" value="1"/>
</dbReference>
<dbReference type="InterPro" id="IPR010112">
    <property type="entry name" value="TrpE-G_bact"/>
</dbReference>
<dbReference type="InterPro" id="IPR017926">
    <property type="entry name" value="GATASE"/>
</dbReference>
<evidence type="ECO:0000259" key="4">
    <source>
        <dbReference type="Pfam" id="PF00117"/>
    </source>
</evidence>
<dbReference type="CDD" id="cd01743">
    <property type="entry name" value="GATase1_Anthranilate_Synthase"/>
    <property type="match status" value="1"/>
</dbReference>
<proteinExistence type="predicted"/>
<feature type="domain" description="Glutamine amidotransferase" evidence="4">
    <location>
        <begin position="562"/>
        <end position="736"/>
    </location>
</feature>
<dbReference type="NCBIfam" id="TIGR00566">
    <property type="entry name" value="trpG_papA"/>
    <property type="match status" value="1"/>
</dbReference>
<sequence length="759" mass="84065">MSGRPFVFSSHAPGPLPQDAEIAKTLMETAMTTKILENGAERFVTAGGVTITRERHDRPYEGAIDAYIDGLNSRRGAVFSSNYEYPGRYTRWDTAMIDPPLVISARGRAVHIEALNSRGEVLLPVIGKVLGGLDDVTIAETSKRLIRLDVAKPGRIFTEEERSRVPSVFTVLRAITALFKTEEDANLGLYGAFGYDLAFQFDPVDYKLERQQSQRDLVLFLPDEILVVDHYSTKAWTDRYDYSGDGFSTEGLPRDEIVEPFKTADRIPPRGDHAPGEYANLVRKAMESFKRGDLFEVVPGQMFYERCETPPSDISRKLKSINPSPYSFFINLGEGEYLIGASPEMFVRVNGRRVETCPISGTIKRGDDAISDSEQILKLLNSKKDESELTMCSDVDRNDKSRVCDPGSVRVIGRRQIEMYSRLIHTVDHIEGRLREGMDAFDAFLSHAWAVTVTGAPKLWAMRFIEQNEKSPRAWYGGAIGMVNFNGDMNTGMTLRTIRIKDGIAEVRAGATLLFDSIPEEEEAETELKASAMISAIRDAKSGNAADTERATARVGDGVNILLVDHEDSFVHTLANYFRQTGANVSTVRTPVPDEVFDRLKPNLVVLSPGPGTPKDFDCAATIKRARARDLPIFGVCLGLQALAEAYGGELRQLHVPMHGKPSRIRVSKPGIIFSGLPKEVTVGRYHSIFADPVRLPDGFVVTAETEEGVIMAFEHSKEPIAAVQFHPESIMTLGHNAGMRIIENIVAHLPRKAKEKAA</sequence>
<evidence type="ECO:0000256" key="1">
    <source>
        <dbReference type="ARBA" id="ARBA00022962"/>
    </source>
</evidence>
<comment type="catalytic activity">
    <reaction evidence="3">
        <text>chorismate + L-glutamine = anthranilate + pyruvate + L-glutamate + H(+)</text>
        <dbReference type="Rhea" id="RHEA:21732"/>
        <dbReference type="ChEBI" id="CHEBI:15361"/>
        <dbReference type="ChEBI" id="CHEBI:15378"/>
        <dbReference type="ChEBI" id="CHEBI:16567"/>
        <dbReference type="ChEBI" id="CHEBI:29748"/>
        <dbReference type="ChEBI" id="CHEBI:29985"/>
        <dbReference type="ChEBI" id="CHEBI:58359"/>
        <dbReference type="EC" id="4.1.3.27"/>
    </reaction>
</comment>
<evidence type="ECO:0000259" key="5">
    <source>
        <dbReference type="Pfam" id="PF00425"/>
    </source>
</evidence>
<evidence type="ECO:0000256" key="2">
    <source>
        <dbReference type="NCBIfam" id="TIGR01815"/>
    </source>
</evidence>
<comment type="pathway">
    <text evidence="3">Amino-acid biosynthesis; L-tryptophan biosynthesis; L-tryptophan from chorismate: step 1/5.</text>
</comment>
<dbReference type="InterPro" id="IPR006805">
    <property type="entry name" value="Anth_synth_I_N"/>
</dbReference>
<dbReference type="PIRSF" id="PIRSF036934">
    <property type="entry name" value="TrpE-G"/>
    <property type="match status" value="1"/>
</dbReference>
<dbReference type="InterPro" id="IPR005801">
    <property type="entry name" value="ADC_synthase"/>
</dbReference>
<dbReference type="NCBIfam" id="NF010081">
    <property type="entry name" value="PRK13566.1"/>
    <property type="match status" value="1"/>
</dbReference>
<dbReference type="Gene3D" id="3.60.120.10">
    <property type="entry name" value="Anthranilate synthase"/>
    <property type="match status" value="1"/>
</dbReference>
<dbReference type="Gene3D" id="3.40.50.880">
    <property type="match status" value="1"/>
</dbReference>
<keyword evidence="3" id="KW-0057">Aromatic amino acid biosynthesis</keyword>